<evidence type="ECO:0000256" key="6">
    <source>
        <dbReference type="SAM" id="Phobius"/>
    </source>
</evidence>
<evidence type="ECO:0000256" key="3">
    <source>
        <dbReference type="ARBA" id="ARBA00022692"/>
    </source>
</evidence>
<protein>
    <submittedName>
        <fullName evidence="7">ABC transporter permease</fullName>
    </submittedName>
</protein>
<keyword evidence="4 6" id="KW-1133">Transmembrane helix</keyword>
<proteinExistence type="predicted"/>
<feature type="transmembrane region" description="Helical" evidence="6">
    <location>
        <begin position="126"/>
        <end position="144"/>
    </location>
</feature>
<reference evidence="7 8" key="1">
    <citation type="submission" date="2020-08" db="EMBL/GenBank/DDBJ databases">
        <authorList>
            <person name="Liu C."/>
            <person name="Sun Q."/>
        </authorList>
    </citation>
    <scope>NUCLEOTIDE SEQUENCE [LARGE SCALE GENOMIC DNA]</scope>
    <source>
        <strain evidence="7 8">NSJ-29</strain>
    </source>
</reference>
<feature type="transmembrane region" description="Helical" evidence="6">
    <location>
        <begin position="218"/>
        <end position="238"/>
    </location>
</feature>
<evidence type="ECO:0000256" key="5">
    <source>
        <dbReference type="ARBA" id="ARBA00023136"/>
    </source>
</evidence>
<sequence length="323" mass="33887">MENKKKLKLSEMLLKSNSAILLLILIVVVIVFSVLNGNYFSTQNATNIFYSATTVGLLAIGETFLIIGGHIDLSNSALAAMSGVMVALLIKSGMPWPLAMLLVLLVGAVVGLINSTLANVFSIQPFIATLAVASICEGVGYIISDGRPIGVTNRSFINLGTYKLFGWIPVPVIILIVSFLVFGFILKKTTFGRKVYIIGGNAEAAHLAGINPKRISTVLYVLSSAIGALVGIILAARMHTGAPTAASGADFDAITAAVLGGVAFTGGKGTMVGCFIGLMIIQCFNTGLSVVGVSSFWQSVAKGLLLVFALVLDHFRMKTVSKN</sequence>
<dbReference type="EMBL" id="CP060635">
    <property type="protein sequence ID" value="QNM08100.1"/>
    <property type="molecule type" value="Genomic_DNA"/>
</dbReference>
<gene>
    <name evidence="7" type="ORF">H9Q79_14575</name>
</gene>
<accession>A0A7G9GBB8</accession>
<name>A0A7G9GBB8_9FIRM</name>
<feature type="transmembrane region" description="Helical" evidence="6">
    <location>
        <begin position="296"/>
        <end position="315"/>
    </location>
</feature>
<evidence type="ECO:0000256" key="1">
    <source>
        <dbReference type="ARBA" id="ARBA00004651"/>
    </source>
</evidence>
<dbReference type="GO" id="GO:0005886">
    <property type="term" value="C:plasma membrane"/>
    <property type="evidence" value="ECO:0007669"/>
    <property type="project" value="UniProtKB-SubCell"/>
</dbReference>
<dbReference type="PANTHER" id="PTHR32196:SF72">
    <property type="entry name" value="RIBOSE IMPORT PERMEASE PROTEIN RBSC"/>
    <property type="match status" value="1"/>
</dbReference>
<feature type="transmembrane region" description="Helical" evidence="6">
    <location>
        <begin position="164"/>
        <end position="186"/>
    </location>
</feature>
<keyword evidence="5 6" id="KW-0472">Membrane</keyword>
<keyword evidence="3 6" id="KW-0812">Transmembrane</keyword>
<dbReference type="Proteomes" id="UP000515860">
    <property type="component" value="Chromosome"/>
</dbReference>
<dbReference type="AlphaFoldDB" id="A0A7G9GBB8"/>
<dbReference type="GO" id="GO:0022857">
    <property type="term" value="F:transmembrane transporter activity"/>
    <property type="evidence" value="ECO:0007669"/>
    <property type="project" value="InterPro"/>
</dbReference>
<dbReference type="CDD" id="cd06579">
    <property type="entry name" value="TM_PBP1_transp_AraH_like"/>
    <property type="match status" value="1"/>
</dbReference>
<dbReference type="Pfam" id="PF02653">
    <property type="entry name" value="BPD_transp_2"/>
    <property type="match status" value="1"/>
</dbReference>
<dbReference type="PANTHER" id="PTHR32196">
    <property type="entry name" value="ABC TRANSPORTER PERMEASE PROTEIN YPHD-RELATED-RELATED"/>
    <property type="match status" value="1"/>
</dbReference>
<keyword evidence="2" id="KW-1003">Cell membrane</keyword>
<keyword evidence="8" id="KW-1185">Reference proteome</keyword>
<evidence type="ECO:0000313" key="8">
    <source>
        <dbReference type="Proteomes" id="UP000515860"/>
    </source>
</evidence>
<evidence type="ECO:0000256" key="2">
    <source>
        <dbReference type="ARBA" id="ARBA00022475"/>
    </source>
</evidence>
<evidence type="ECO:0000313" key="7">
    <source>
        <dbReference type="EMBL" id="QNM08100.1"/>
    </source>
</evidence>
<organism evidence="7 8">
    <name type="scientific">Wansuia hejianensis</name>
    <dbReference type="NCBI Taxonomy" id="2763667"/>
    <lineage>
        <taxon>Bacteria</taxon>
        <taxon>Bacillati</taxon>
        <taxon>Bacillota</taxon>
        <taxon>Clostridia</taxon>
        <taxon>Lachnospirales</taxon>
        <taxon>Lachnospiraceae</taxon>
        <taxon>Wansuia</taxon>
    </lineage>
</organism>
<dbReference type="RefSeq" id="WP_249328613.1">
    <property type="nucleotide sequence ID" value="NZ_CP060635.1"/>
</dbReference>
<feature type="transmembrane region" description="Helical" evidence="6">
    <location>
        <begin position="12"/>
        <end position="35"/>
    </location>
</feature>
<feature type="transmembrane region" description="Helical" evidence="6">
    <location>
        <begin position="96"/>
        <end position="114"/>
    </location>
</feature>
<feature type="transmembrane region" description="Helical" evidence="6">
    <location>
        <begin position="47"/>
        <end position="66"/>
    </location>
</feature>
<comment type="subcellular location">
    <subcellularLocation>
        <location evidence="1">Cell membrane</location>
        <topology evidence="1">Multi-pass membrane protein</topology>
    </subcellularLocation>
</comment>
<dbReference type="KEGG" id="whj:H9Q79_14575"/>
<dbReference type="InterPro" id="IPR001851">
    <property type="entry name" value="ABC_transp_permease"/>
</dbReference>
<evidence type="ECO:0000256" key="4">
    <source>
        <dbReference type="ARBA" id="ARBA00022989"/>
    </source>
</evidence>